<keyword evidence="2" id="KW-0812">Transmembrane</keyword>
<evidence type="ECO:0000256" key="2">
    <source>
        <dbReference type="SAM" id="Phobius"/>
    </source>
</evidence>
<feature type="region of interest" description="Disordered" evidence="1">
    <location>
        <begin position="189"/>
        <end position="217"/>
    </location>
</feature>
<dbReference type="HOGENOM" id="CLU_813329_0_0_11"/>
<gene>
    <name evidence="4" type="ORF">MFORT_18318</name>
</gene>
<name>K0VAV0_MYCFO</name>
<feature type="domain" description="DUF732" evidence="3">
    <location>
        <begin position="255"/>
        <end position="329"/>
    </location>
</feature>
<reference evidence="4 5" key="1">
    <citation type="journal article" date="2012" name="J. Bacteriol.">
        <title>Complete Genome Sequence of Mycobacterium fortuitum subsp. fortuitum Type Strain DSM46621.</title>
        <authorList>
            <person name="Ho Y.S."/>
            <person name="Adroub S.A."/>
            <person name="Aleisa F."/>
            <person name="Mahmood H."/>
            <person name="Othoum G."/>
            <person name="Rashid F."/>
            <person name="Zaher M."/>
            <person name="Ali S."/>
            <person name="Bitter W."/>
            <person name="Pain A."/>
            <person name="Abdallah A.M."/>
        </authorList>
    </citation>
    <scope>NUCLEOTIDE SEQUENCE [LARGE SCALE GENOMIC DNA]</scope>
    <source>
        <strain evidence="5">DSM46621</strain>
    </source>
</reference>
<sequence>MNITAVKDKTPDTDETDLDKQAPVAEEAETNVAGADVAGEDTEPRGERRISLSVRSLSLGVLITALVAALGVMSWLYIGANSKVDAQVQQANDNAHAEQIALDYAVRAAVMDYKDLGPWKQALVDGTTPELGKKLTDAANAMEQILLPLQWSSTAKPIAAKVRSHDNGMYVVDSFVSVMTKTVQAPQDLQSTAHLLGDDQSRRRMEDQRRGRHRTGRGRQVIPCWRPAVLGVGIAVGLSLASGIVGIGQAHAGVDSYIKKLTDAGIKTPRGEYELKEWGFEVCELRKRGKPPRQWVEQAVFQDALHPPYGLSIDQANFIVDTAVSELCDDRDGPPPWEPLP</sequence>
<dbReference type="AlphaFoldDB" id="K0VAV0"/>
<evidence type="ECO:0000256" key="1">
    <source>
        <dbReference type="SAM" id="MobiDB-lite"/>
    </source>
</evidence>
<dbReference type="Proteomes" id="UP000006043">
    <property type="component" value="Unassembled WGS sequence"/>
</dbReference>
<dbReference type="Pfam" id="PF05305">
    <property type="entry name" value="DUF732"/>
    <property type="match status" value="1"/>
</dbReference>
<keyword evidence="2" id="KW-0472">Membrane</keyword>
<dbReference type="EMBL" id="ALQB01000077">
    <property type="protein sequence ID" value="EJZ11913.1"/>
    <property type="molecule type" value="Genomic_DNA"/>
</dbReference>
<dbReference type="GeneID" id="93416631"/>
<comment type="caution">
    <text evidence="4">The sequence shown here is derived from an EMBL/GenBank/DDBJ whole genome shotgun (WGS) entry which is preliminary data.</text>
</comment>
<accession>K0VAV0</accession>
<evidence type="ECO:0000259" key="3">
    <source>
        <dbReference type="Pfam" id="PF05305"/>
    </source>
</evidence>
<feature type="compositionally biased region" description="Basic and acidic residues" evidence="1">
    <location>
        <begin position="196"/>
        <end position="209"/>
    </location>
</feature>
<keyword evidence="2" id="KW-1133">Transmembrane helix</keyword>
<organism evidence="4 5">
    <name type="scientific">Mycolicibacterium fortuitum subsp. fortuitum DSM 46621 = ATCC 6841 = JCM 6387</name>
    <dbReference type="NCBI Taxonomy" id="1214102"/>
    <lineage>
        <taxon>Bacteria</taxon>
        <taxon>Bacillati</taxon>
        <taxon>Actinomycetota</taxon>
        <taxon>Actinomycetes</taxon>
        <taxon>Mycobacteriales</taxon>
        <taxon>Mycobacteriaceae</taxon>
        <taxon>Mycolicibacterium</taxon>
    </lineage>
</organism>
<evidence type="ECO:0000313" key="5">
    <source>
        <dbReference type="Proteomes" id="UP000006043"/>
    </source>
</evidence>
<protein>
    <recommendedName>
        <fullName evidence="3">DUF732 domain-containing protein</fullName>
    </recommendedName>
</protein>
<dbReference type="RefSeq" id="WP_003885093.1">
    <property type="nucleotide sequence ID" value="NZ_JH814761.1"/>
</dbReference>
<proteinExistence type="predicted"/>
<feature type="transmembrane region" description="Helical" evidence="2">
    <location>
        <begin position="57"/>
        <end position="78"/>
    </location>
</feature>
<dbReference type="InterPro" id="IPR007969">
    <property type="entry name" value="DUF732"/>
</dbReference>
<feature type="compositionally biased region" description="Basic and acidic residues" evidence="1">
    <location>
        <begin position="1"/>
        <end position="12"/>
    </location>
</feature>
<feature type="region of interest" description="Disordered" evidence="1">
    <location>
        <begin position="1"/>
        <end position="47"/>
    </location>
</feature>
<evidence type="ECO:0000313" key="4">
    <source>
        <dbReference type="EMBL" id="EJZ11913.1"/>
    </source>
</evidence>